<dbReference type="Proteomes" id="UP000198287">
    <property type="component" value="Unassembled WGS sequence"/>
</dbReference>
<comment type="caution">
    <text evidence="2">The sequence shown here is derived from an EMBL/GenBank/DDBJ whole genome shotgun (WGS) entry which is preliminary data.</text>
</comment>
<evidence type="ECO:0000256" key="1">
    <source>
        <dbReference type="SAM" id="Phobius"/>
    </source>
</evidence>
<evidence type="ECO:0000313" key="2">
    <source>
        <dbReference type="EMBL" id="OXA55001.1"/>
    </source>
</evidence>
<accession>A0A226EDX6</accession>
<evidence type="ECO:0000313" key="3">
    <source>
        <dbReference type="Proteomes" id="UP000198287"/>
    </source>
</evidence>
<dbReference type="AlphaFoldDB" id="A0A226EDX6"/>
<dbReference type="EMBL" id="LNIX01000005">
    <property type="protein sequence ID" value="OXA55001.1"/>
    <property type="molecule type" value="Genomic_DNA"/>
</dbReference>
<proteinExistence type="predicted"/>
<keyword evidence="3" id="KW-1185">Reference proteome</keyword>
<feature type="transmembrane region" description="Helical" evidence="1">
    <location>
        <begin position="103"/>
        <end position="125"/>
    </location>
</feature>
<feature type="transmembrane region" description="Helical" evidence="1">
    <location>
        <begin position="64"/>
        <end position="83"/>
    </location>
</feature>
<gene>
    <name evidence="2" type="ORF">Fcan01_11263</name>
</gene>
<keyword evidence="1" id="KW-0812">Transmembrane</keyword>
<reference evidence="2 3" key="1">
    <citation type="submission" date="2015-12" db="EMBL/GenBank/DDBJ databases">
        <title>The genome of Folsomia candida.</title>
        <authorList>
            <person name="Faddeeva A."/>
            <person name="Derks M.F."/>
            <person name="Anvar Y."/>
            <person name="Smit S."/>
            <person name="Van Straalen N."/>
            <person name="Roelofs D."/>
        </authorList>
    </citation>
    <scope>NUCLEOTIDE SEQUENCE [LARGE SCALE GENOMIC DNA]</scope>
    <source>
        <strain evidence="2 3">VU population</strain>
        <tissue evidence="2">Whole body</tissue>
    </source>
</reference>
<sequence length="160" mass="18757">MIVKDKVAATECFLVPHIMWQLLHTFCKMYNKLSHLPYDLSLRKKELIVKMDSIKRQIISTSSFTWLFAHITACGCFLVWKLFTKSNYRLIDQETEMIEKLRILVNIYYVILPVAMIGMSATLAFHPNVIPTIVNRIVEFEEKIEGNVFKEVFFTEMQST</sequence>
<name>A0A226EDX6_FOLCA</name>
<keyword evidence="1" id="KW-0472">Membrane</keyword>
<keyword evidence="1" id="KW-1133">Transmembrane helix</keyword>
<protein>
    <submittedName>
        <fullName evidence="2">Uncharacterized protein</fullName>
    </submittedName>
</protein>
<organism evidence="2 3">
    <name type="scientific">Folsomia candida</name>
    <name type="common">Springtail</name>
    <dbReference type="NCBI Taxonomy" id="158441"/>
    <lineage>
        <taxon>Eukaryota</taxon>
        <taxon>Metazoa</taxon>
        <taxon>Ecdysozoa</taxon>
        <taxon>Arthropoda</taxon>
        <taxon>Hexapoda</taxon>
        <taxon>Collembola</taxon>
        <taxon>Entomobryomorpha</taxon>
        <taxon>Isotomoidea</taxon>
        <taxon>Isotomidae</taxon>
        <taxon>Proisotominae</taxon>
        <taxon>Folsomia</taxon>
    </lineage>
</organism>